<keyword evidence="13" id="KW-0812">Transmembrane</keyword>
<dbReference type="InterPro" id="IPR032675">
    <property type="entry name" value="LRR_dom_sf"/>
</dbReference>
<evidence type="ECO:0000256" key="1">
    <source>
        <dbReference type="ARBA" id="ARBA00004613"/>
    </source>
</evidence>
<dbReference type="OrthoDB" id="96297at2759"/>
<comment type="similarity">
    <text evidence="2">Belongs to the MIF family.</text>
</comment>
<keyword evidence="13" id="KW-1133">Transmembrane helix</keyword>
<dbReference type="Pfam" id="PF01187">
    <property type="entry name" value="MIF"/>
    <property type="match status" value="1"/>
</dbReference>
<comment type="caution">
    <text evidence="14">The sequence shown here is derived from an EMBL/GenBank/DDBJ whole genome shotgun (WGS) entry which is preliminary data.</text>
</comment>
<keyword evidence="4" id="KW-0964">Secreted</keyword>
<reference evidence="14 15" key="1">
    <citation type="submission" date="2013-11" db="EMBL/GenBank/DDBJ databases">
        <title>The Genome Sequence of Phytophthora parasitica P1569.</title>
        <authorList>
            <consortium name="The Broad Institute Genomics Platform"/>
            <person name="Russ C."/>
            <person name="Tyler B."/>
            <person name="Panabieres F."/>
            <person name="Shan W."/>
            <person name="Tripathy S."/>
            <person name="Grunwald N."/>
            <person name="Machado M."/>
            <person name="Johnson C.S."/>
            <person name="Arredondo F."/>
            <person name="Hong C."/>
            <person name="Coffey M."/>
            <person name="Young S.K."/>
            <person name="Zeng Q."/>
            <person name="Gargeya S."/>
            <person name="Fitzgerald M."/>
            <person name="Abouelleil A."/>
            <person name="Alvarado L."/>
            <person name="Chapman S.B."/>
            <person name="Gainer-Dewar J."/>
            <person name="Goldberg J."/>
            <person name="Griggs A."/>
            <person name="Gujja S."/>
            <person name="Hansen M."/>
            <person name="Howarth C."/>
            <person name="Imamovic A."/>
            <person name="Ireland A."/>
            <person name="Larimer J."/>
            <person name="McCowan C."/>
            <person name="Murphy C."/>
            <person name="Pearson M."/>
            <person name="Poon T.W."/>
            <person name="Priest M."/>
            <person name="Roberts A."/>
            <person name="Saif S."/>
            <person name="Shea T."/>
            <person name="Sykes S."/>
            <person name="Wortman J."/>
            <person name="Nusbaum C."/>
            <person name="Birren B."/>
        </authorList>
    </citation>
    <scope>NUCLEOTIDE SEQUENCE [LARGE SCALE GENOMIC DNA]</scope>
    <source>
        <strain evidence="14 15">P1569</strain>
    </source>
</reference>
<evidence type="ECO:0000256" key="5">
    <source>
        <dbReference type="ARBA" id="ARBA00023235"/>
    </source>
</evidence>
<evidence type="ECO:0000256" key="3">
    <source>
        <dbReference type="ARBA" id="ARBA00022514"/>
    </source>
</evidence>
<sequence>MPFAHVTSNVPKSNVDVPTALRALSKALSEALGKPEAYVMVQLDLDTPMIFQASDAPCAFIQIRSIGRIGPDLNPKTAASLTTMAAEALKIPADRIFLNLDDVDAANWAMAALIHSTFQTDSAARRLCAIVCDCVLDLVTSVGITATILVIYSSDFDFEKNGFPLVKWYEGDWVVHAINEFKFVMITSWGDLIMRVVFALSMVANMSNMKKLLSIKFTLERCKWDDHGVAAVVPLSSTKTRPAPKTGMLQAVVAKKSRLTQALFFVWGAVILILHLFAESVASLPQCKTQVKPWLTSLPSCSLLTLDCYESGLNRTESEVAVEWSSFDPTTVFYLVIRHCPSLEIPSQLAEFAQMKVLKIYNSTIVNWKENAAISEANHPNLLMLFLARVNMTNGELPLGLHAYRLPETLIDIEFCISNLRSLPEDFDLKWPKHAIVYFEACNFTEVPPPLERLAPFDLSFAFNPISTIPATLIQGNAGYLHVGGTLISELPEAINDVSPTFKLRVDNTNISFFWNWVDPMVANADGVGMSPIVAYNSPYCADLQRIFVGKQQNFSTPIRENQSLFLSDASEGNWDLLKKSVSCDQWPAVYYPIGFEDQFSRIKTS</sequence>
<evidence type="ECO:0000256" key="9">
    <source>
        <dbReference type="ARBA" id="ARBA00039086"/>
    </source>
</evidence>
<feature type="transmembrane region" description="Helical" evidence="13">
    <location>
        <begin position="259"/>
        <end position="278"/>
    </location>
</feature>
<keyword evidence="13" id="KW-0472">Membrane</keyword>
<dbReference type="GO" id="GO:0005615">
    <property type="term" value="C:extracellular space"/>
    <property type="evidence" value="ECO:0007669"/>
    <property type="project" value="UniProtKB-KW"/>
</dbReference>
<evidence type="ECO:0000313" key="14">
    <source>
        <dbReference type="EMBL" id="ETI32907.1"/>
    </source>
</evidence>
<evidence type="ECO:0000256" key="2">
    <source>
        <dbReference type="ARBA" id="ARBA00005851"/>
    </source>
</evidence>
<protein>
    <recommendedName>
        <fullName evidence="12">L-dopachrome isomerase</fullName>
        <ecNumber evidence="9">5.3.2.1</ecNumber>
        <ecNumber evidence="8">5.3.3.12</ecNumber>
    </recommendedName>
    <alternativeName>
        <fullName evidence="10">L-dopachrome tautomerase</fullName>
    </alternativeName>
    <alternativeName>
        <fullName evidence="11">Phenylpyruvate tautomerase</fullName>
    </alternativeName>
</protein>
<feature type="transmembrane region" description="Helical" evidence="13">
    <location>
        <begin position="183"/>
        <end position="204"/>
    </location>
</feature>
<accession>V9E3P7</accession>
<feature type="transmembrane region" description="Helical" evidence="13">
    <location>
        <begin position="127"/>
        <end position="152"/>
    </location>
</feature>
<name>V9E3P7_PHYNI</name>
<dbReference type="GO" id="GO:0004167">
    <property type="term" value="F:dopachrome isomerase activity"/>
    <property type="evidence" value="ECO:0007669"/>
    <property type="project" value="UniProtKB-EC"/>
</dbReference>
<dbReference type="EC" id="5.3.3.12" evidence="8"/>
<evidence type="ECO:0000256" key="8">
    <source>
        <dbReference type="ARBA" id="ARBA00038932"/>
    </source>
</evidence>
<dbReference type="Gene3D" id="3.80.10.10">
    <property type="entry name" value="Ribonuclease Inhibitor"/>
    <property type="match status" value="1"/>
</dbReference>
<evidence type="ECO:0000256" key="12">
    <source>
        <dbReference type="ARBA" id="ARBA00042730"/>
    </source>
</evidence>
<dbReference type="HOGENOM" id="CLU_010354_1_0_1"/>
<dbReference type="Gene3D" id="3.30.429.10">
    <property type="entry name" value="Macrophage Migration Inhibitory Factor"/>
    <property type="match status" value="1"/>
</dbReference>
<organism evidence="14 15">
    <name type="scientific">Phytophthora nicotianae P1569</name>
    <dbReference type="NCBI Taxonomy" id="1317065"/>
    <lineage>
        <taxon>Eukaryota</taxon>
        <taxon>Sar</taxon>
        <taxon>Stramenopiles</taxon>
        <taxon>Oomycota</taxon>
        <taxon>Peronosporomycetes</taxon>
        <taxon>Peronosporales</taxon>
        <taxon>Peronosporaceae</taxon>
        <taxon>Phytophthora</taxon>
    </lineage>
</organism>
<dbReference type="SUPFAM" id="SSF52058">
    <property type="entry name" value="L domain-like"/>
    <property type="match status" value="1"/>
</dbReference>
<evidence type="ECO:0000256" key="4">
    <source>
        <dbReference type="ARBA" id="ARBA00022525"/>
    </source>
</evidence>
<evidence type="ECO:0000256" key="10">
    <source>
        <dbReference type="ARBA" id="ARBA00041631"/>
    </source>
</evidence>
<keyword evidence="3" id="KW-0202">Cytokine</keyword>
<keyword evidence="15" id="KW-1185">Reference proteome</keyword>
<dbReference type="AlphaFoldDB" id="V9E3P7"/>
<keyword evidence="5" id="KW-0413">Isomerase</keyword>
<dbReference type="SUPFAM" id="SSF55331">
    <property type="entry name" value="Tautomerase/MIF"/>
    <property type="match status" value="1"/>
</dbReference>
<dbReference type="GO" id="GO:0005125">
    <property type="term" value="F:cytokine activity"/>
    <property type="evidence" value="ECO:0007669"/>
    <property type="project" value="UniProtKB-KW"/>
</dbReference>
<gene>
    <name evidence="14" type="ORF">F443_20354</name>
</gene>
<proteinExistence type="inferred from homology"/>
<dbReference type="PANTHER" id="PTHR11954:SF6">
    <property type="entry name" value="MACROPHAGE MIGRATION INHIBITORY FACTOR"/>
    <property type="match status" value="1"/>
</dbReference>
<dbReference type="EMBL" id="ANIZ01003545">
    <property type="protein sequence ID" value="ETI32907.1"/>
    <property type="molecule type" value="Genomic_DNA"/>
</dbReference>
<comment type="catalytic activity">
    <reaction evidence="6">
        <text>3-phenylpyruvate = enol-phenylpyruvate</text>
        <dbReference type="Rhea" id="RHEA:17097"/>
        <dbReference type="ChEBI" id="CHEBI:16815"/>
        <dbReference type="ChEBI" id="CHEBI:18005"/>
        <dbReference type="EC" id="5.3.2.1"/>
    </reaction>
</comment>
<evidence type="ECO:0000256" key="7">
    <source>
        <dbReference type="ARBA" id="ARBA00036823"/>
    </source>
</evidence>
<dbReference type="eggNOG" id="KOG1759">
    <property type="taxonomic scope" value="Eukaryota"/>
</dbReference>
<evidence type="ECO:0000256" key="6">
    <source>
        <dbReference type="ARBA" id="ARBA00036735"/>
    </source>
</evidence>
<evidence type="ECO:0000313" key="15">
    <source>
        <dbReference type="Proteomes" id="UP000018721"/>
    </source>
</evidence>
<dbReference type="PANTHER" id="PTHR11954">
    <property type="entry name" value="D-DOPACHROME DECARBOXYLASE"/>
    <property type="match status" value="1"/>
</dbReference>
<dbReference type="InterPro" id="IPR014347">
    <property type="entry name" value="Tautomerase/MIF_sf"/>
</dbReference>
<evidence type="ECO:0000256" key="11">
    <source>
        <dbReference type="ARBA" id="ARBA00041912"/>
    </source>
</evidence>
<dbReference type="Proteomes" id="UP000018721">
    <property type="component" value="Unassembled WGS sequence"/>
</dbReference>
<comment type="subcellular location">
    <subcellularLocation>
        <location evidence="1">Secreted</location>
    </subcellularLocation>
</comment>
<dbReference type="InterPro" id="IPR001398">
    <property type="entry name" value="Macrophage_inhib_fac"/>
</dbReference>
<dbReference type="GO" id="GO:0050178">
    <property type="term" value="F:phenylpyruvate tautomerase activity"/>
    <property type="evidence" value="ECO:0007669"/>
    <property type="project" value="UniProtKB-EC"/>
</dbReference>
<comment type="catalytic activity">
    <reaction evidence="7">
        <text>L-dopachrome = 5,6-dihydroxyindole-2-carboxylate</text>
        <dbReference type="Rhea" id="RHEA:13041"/>
        <dbReference type="ChEBI" id="CHEBI:16875"/>
        <dbReference type="ChEBI" id="CHEBI:57509"/>
        <dbReference type="EC" id="5.3.3.12"/>
    </reaction>
</comment>
<dbReference type="EC" id="5.3.2.1" evidence="9"/>
<evidence type="ECO:0000256" key="13">
    <source>
        <dbReference type="SAM" id="Phobius"/>
    </source>
</evidence>